<sequence length="228" mass="26579">MDFIRKYILHVFWVLLLLHCTFHFFHLPFVAISKLLLIPSLIIYLFTRKTEDALAGINIFYLIAMLFGFIGDMLLVIIDDLLFLPGMIAYMINLILMSVFFWQLQRFSFRKIIRPLLVIALLSIAGYLVFSFLGDKLRQFQVPVLCYMFFVTITTALSINTTYHSQLKKTGWLFFAGAIVFVISNTILVMNRFYLLWHNLYIAVMLTYGIAQYLFARGVAEVSKHIKT</sequence>
<evidence type="ECO:0000313" key="9">
    <source>
        <dbReference type="Proteomes" id="UP000295741"/>
    </source>
</evidence>
<dbReference type="Pfam" id="PF07947">
    <property type="entry name" value="YhhN"/>
    <property type="match status" value="1"/>
</dbReference>
<feature type="transmembrane region" description="Helical" evidence="6">
    <location>
        <begin position="31"/>
        <end position="47"/>
    </location>
</feature>
<evidence type="ECO:0000313" key="8">
    <source>
        <dbReference type="EMBL" id="TDO25039.1"/>
    </source>
</evidence>
<comment type="caution">
    <text evidence="8">The sequence shown here is derived from an EMBL/GenBank/DDBJ whole genome shotgun (WGS) entry which is preliminary data.</text>
</comment>
<dbReference type="GO" id="GO:0016787">
    <property type="term" value="F:hydrolase activity"/>
    <property type="evidence" value="ECO:0007669"/>
    <property type="project" value="TreeGrafter"/>
</dbReference>
<feature type="transmembrane region" description="Helical" evidence="6">
    <location>
        <begin position="116"/>
        <end position="134"/>
    </location>
</feature>
<keyword evidence="5 6" id="KW-0472">Membrane</keyword>
<keyword evidence="3 6" id="KW-0812">Transmembrane</keyword>
<dbReference type="InterPro" id="IPR012506">
    <property type="entry name" value="TMEM86B-like"/>
</dbReference>
<organism evidence="8 9">
    <name type="scientific">Sediminibacterium goheungense</name>
    <dbReference type="NCBI Taxonomy" id="1086393"/>
    <lineage>
        <taxon>Bacteria</taxon>
        <taxon>Pseudomonadati</taxon>
        <taxon>Bacteroidota</taxon>
        <taxon>Chitinophagia</taxon>
        <taxon>Chitinophagales</taxon>
        <taxon>Chitinophagaceae</taxon>
        <taxon>Sediminibacterium</taxon>
    </lineage>
</organism>
<dbReference type="PANTHER" id="PTHR31885">
    <property type="entry name" value="GH04784P"/>
    <property type="match status" value="1"/>
</dbReference>
<keyword evidence="4 6" id="KW-1133">Transmembrane helix</keyword>
<reference evidence="8 9" key="1">
    <citation type="submission" date="2019-03" db="EMBL/GenBank/DDBJ databases">
        <title>Genomic Encyclopedia of Archaeal and Bacterial Type Strains, Phase II (KMG-II): from individual species to whole genera.</title>
        <authorList>
            <person name="Goeker M."/>
        </authorList>
    </citation>
    <scope>NUCLEOTIDE SEQUENCE [LARGE SCALE GENOMIC DNA]</scope>
    <source>
        <strain evidence="8 9">DSM 28323</strain>
    </source>
</reference>
<dbReference type="Proteomes" id="UP000295741">
    <property type="component" value="Unassembled WGS sequence"/>
</dbReference>
<dbReference type="EMBL" id="SNWP01000014">
    <property type="protein sequence ID" value="TDO25039.1"/>
    <property type="molecule type" value="Genomic_DNA"/>
</dbReference>
<feature type="transmembrane region" description="Helical" evidence="6">
    <location>
        <begin position="84"/>
        <end position="104"/>
    </location>
</feature>
<feature type="transmembrane region" description="Helical" evidence="6">
    <location>
        <begin position="196"/>
        <end position="216"/>
    </location>
</feature>
<evidence type="ECO:0000256" key="4">
    <source>
        <dbReference type="ARBA" id="ARBA00022989"/>
    </source>
</evidence>
<comment type="similarity">
    <text evidence="2">Belongs to the TMEM86 family.</text>
</comment>
<accession>A0A4R6IRJ6</accession>
<dbReference type="GO" id="GO:0016020">
    <property type="term" value="C:membrane"/>
    <property type="evidence" value="ECO:0007669"/>
    <property type="project" value="UniProtKB-SubCell"/>
</dbReference>
<dbReference type="EMBL" id="SNWP01000016">
    <property type="protein sequence ID" value="TDO23436.1"/>
    <property type="molecule type" value="Genomic_DNA"/>
</dbReference>
<feature type="transmembrane region" description="Helical" evidence="6">
    <location>
        <begin position="59"/>
        <end position="78"/>
    </location>
</feature>
<dbReference type="PANTHER" id="PTHR31885:SF6">
    <property type="entry name" value="GH04784P"/>
    <property type="match status" value="1"/>
</dbReference>
<proteinExistence type="inferred from homology"/>
<evidence type="ECO:0000256" key="5">
    <source>
        <dbReference type="ARBA" id="ARBA00023136"/>
    </source>
</evidence>
<evidence type="ECO:0000256" key="3">
    <source>
        <dbReference type="ARBA" id="ARBA00022692"/>
    </source>
</evidence>
<protein>
    <submittedName>
        <fullName evidence="8">Putative membrane protein YhhN</fullName>
    </submittedName>
</protein>
<feature type="transmembrane region" description="Helical" evidence="6">
    <location>
        <begin position="7"/>
        <end position="25"/>
    </location>
</feature>
<keyword evidence="9" id="KW-1185">Reference proteome</keyword>
<evidence type="ECO:0000256" key="2">
    <source>
        <dbReference type="ARBA" id="ARBA00007375"/>
    </source>
</evidence>
<dbReference type="AlphaFoldDB" id="A0A4R6IRJ6"/>
<evidence type="ECO:0000313" key="7">
    <source>
        <dbReference type="EMBL" id="TDO23436.1"/>
    </source>
</evidence>
<dbReference type="RefSeq" id="WP_133475618.1">
    <property type="nucleotide sequence ID" value="NZ_SNWP01000014.1"/>
</dbReference>
<name>A0A4R6IRJ6_9BACT</name>
<evidence type="ECO:0000256" key="1">
    <source>
        <dbReference type="ARBA" id="ARBA00004141"/>
    </source>
</evidence>
<comment type="subcellular location">
    <subcellularLocation>
        <location evidence="1">Membrane</location>
        <topology evidence="1">Multi-pass membrane protein</topology>
    </subcellularLocation>
</comment>
<dbReference type="OrthoDB" id="5651790at2"/>
<feature type="transmembrane region" description="Helical" evidence="6">
    <location>
        <begin position="140"/>
        <end position="159"/>
    </location>
</feature>
<feature type="transmembrane region" description="Helical" evidence="6">
    <location>
        <begin position="171"/>
        <end position="190"/>
    </location>
</feature>
<gene>
    <name evidence="8" type="ORF">BC659_3054</name>
    <name evidence="7" type="ORF">BC659_3296</name>
</gene>
<evidence type="ECO:0000256" key="6">
    <source>
        <dbReference type="SAM" id="Phobius"/>
    </source>
</evidence>